<dbReference type="PANTHER" id="PTHR40076">
    <property type="entry name" value="MEMBRANE PROTEIN-RELATED"/>
    <property type="match status" value="1"/>
</dbReference>
<comment type="caution">
    <text evidence="2">The sequence shown here is derived from an EMBL/GenBank/DDBJ whole genome shotgun (WGS) entry which is preliminary data.</text>
</comment>
<evidence type="ECO:0000313" key="2">
    <source>
        <dbReference type="EMBL" id="TGY43825.1"/>
    </source>
</evidence>
<protein>
    <submittedName>
        <fullName evidence="2">DUF975 family protein</fullName>
    </submittedName>
</protein>
<name>A0A4S2DNX2_9CLOT</name>
<evidence type="ECO:0000313" key="3">
    <source>
        <dbReference type="Proteomes" id="UP000306888"/>
    </source>
</evidence>
<dbReference type="Proteomes" id="UP000306888">
    <property type="component" value="Unassembled WGS sequence"/>
</dbReference>
<keyword evidence="1" id="KW-0472">Membrane</keyword>
<dbReference type="OrthoDB" id="9784844at2"/>
<feature type="transmembrane region" description="Helical" evidence="1">
    <location>
        <begin position="49"/>
        <end position="72"/>
    </location>
</feature>
<keyword evidence="3" id="KW-1185">Reference proteome</keyword>
<gene>
    <name evidence="2" type="ORF">E5347_03130</name>
</gene>
<evidence type="ECO:0000256" key="1">
    <source>
        <dbReference type="SAM" id="Phobius"/>
    </source>
</evidence>
<sequence>MDRTYLKSKSKQQLKDNLVVSIIAVFIASIFIDASNLKNGVKFFYGEGSYISLDLLTILFAGVFTAGLNSFLLKIVKNLGTPEVKDIFSCFNYYLKTLGLYLAISVIGFIGTLLFIVPGIIALIMFSQSFFILVEDPSKSIKDCMLESQKMMSGHKAEYFVLQLSFIGWYLLAGITLGIAGFWVNPYVKITNANYYLKLKENI</sequence>
<reference evidence="2 3" key="1">
    <citation type="submission" date="2019-04" db="EMBL/GenBank/DDBJ databases">
        <title>Microbes associate with the intestines of laboratory mice.</title>
        <authorList>
            <person name="Navarre W."/>
            <person name="Wong E."/>
            <person name="Huang K."/>
            <person name="Tropini C."/>
            <person name="Ng K."/>
            <person name="Yu B."/>
        </authorList>
    </citation>
    <scope>NUCLEOTIDE SEQUENCE [LARGE SCALE GENOMIC DNA]</scope>
    <source>
        <strain evidence="2 3">NM50_B9-20</strain>
    </source>
</reference>
<dbReference type="AlphaFoldDB" id="A0A4S2DNX2"/>
<proteinExistence type="predicted"/>
<keyword evidence="1" id="KW-0812">Transmembrane</keyword>
<dbReference type="Pfam" id="PF06161">
    <property type="entry name" value="DUF975"/>
    <property type="match status" value="1"/>
</dbReference>
<dbReference type="EMBL" id="SRYR01000001">
    <property type="protein sequence ID" value="TGY43825.1"/>
    <property type="molecule type" value="Genomic_DNA"/>
</dbReference>
<dbReference type="RefSeq" id="WP_136004551.1">
    <property type="nucleotide sequence ID" value="NZ_SRYR01000001.1"/>
</dbReference>
<dbReference type="PANTHER" id="PTHR40076:SF1">
    <property type="entry name" value="MEMBRANE PROTEIN"/>
    <property type="match status" value="1"/>
</dbReference>
<organism evidence="2 3">
    <name type="scientific">Clostridium sartagoforme</name>
    <dbReference type="NCBI Taxonomy" id="84031"/>
    <lineage>
        <taxon>Bacteria</taxon>
        <taxon>Bacillati</taxon>
        <taxon>Bacillota</taxon>
        <taxon>Clostridia</taxon>
        <taxon>Eubacteriales</taxon>
        <taxon>Clostridiaceae</taxon>
        <taxon>Clostridium</taxon>
    </lineage>
</organism>
<feature type="transmembrane region" description="Helical" evidence="1">
    <location>
        <begin position="18"/>
        <end position="37"/>
    </location>
</feature>
<dbReference type="InterPro" id="IPR010380">
    <property type="entry name" value="DUF975"/>
</dbReference>
<keyword evidence="1" id="KW-1133">Transmembrane helix</keyword>
<feature type="transmembrane region" description="Helical" evidence="1">
    <location>
        <begin position="159"/>
        <end position="184"/>
    </location>
</feature>
<accession>A0A4S2DNX2</accession>